<comment type="caution">
    <text evidence="12">The sequence shown here is derived from an EMBL/GenBank/DDBJ whole genome shotgun (WGS) entry which is preliminary data.</text>
</comment>
<evidence type="ECO:0000256" key="4">
    <source>
        <dbReference type="ARBA" id="ARBA00022679"/>
    </source>
</evidence>
<dbReference type="PROSITE" id="PS52029">
    <property type="entry name" value="LD_TPASE"/>
    <property type="match status" value="1"/>
</dbReference>
<dbReference type="Gene3D" id="2.40.440.10">
    <property type="entry name" value="L,D-transpeptidase catalytic domain-like"/>
    <property type="match status" value="1"/>
</dbReference>
<dbReference type="PANTHER" id="PTHR30582:SF24">
    <property type="entry name" value="L,D-TRANSPEPTIDASE ERFK_SRFK-RELATED"/>
    <property type="match status" value="1"/>
</dbReference>
<gene>
    <name evidence="12" type="ORF">AE618_21315</name>
</gene>
<dbReference type="GO" id="GO:0071555">
    <property type="term" value="P:cell wall organization"/>
    <property type="evidence" value="ECO:0007669"/>
    <property type="project" value="UniProtKB-UniRule"/>
</dbReference>
<evidence type="ECO:0000256" key="7">
    <source>
        <dbReference type="ARBA" id="ARBA00022984"/>
    </source>
</evidence>
<dbReference type="AlphaFoldDB" id="A0A0N1F2D2"/>
<dbReference type="GO" id="GO:0016757">
    <property type="term" value="F:glycosyltransferase activity"/>
    <property type="evidence" value="ECO:0007669"/>
    <property type="project" value="UniProtKB-KW"/>
</dbReference>
<evidence type="ECO:0000256" key="3">
    <source>
        <dbReference type="ARBA" id="ARBA00022676"/>
    </source>
</evidence>
<feature type="domain" description="L,D-TPase catalytic" evidence="11">
    <location>
        <begin position="85"/>
        <end position="222"/>
    </location>
</feature>
<dbReference type="CDD" id="cd16913">
    <property type="entry name" value="YkuD_like"/>
    <property type="match status" value="1"/>
</dbReference>
<dbReference type="Proteomes" id="UP000037822">
    <property type="component" value="Unassembled WGS sequence"/>
</dbReference>
<evidence type="ECO:0000256" key="10">
    <source>
        <dbReference type="SAM" id="SignalP"/>
    </source>
</evidence>
<proteinExistence type="inferred from homology"/>
<dbReference type="PATRIC" id="fig|1526658.3.peg.1946"/>
<dbReference type="InterPro" id="IPR038063">
    <property type="entry name" value="Transpep_catalytic_dom"/>
</dbReference>
<name>A0A0N1F2D2_9HYPH</name>
<dbReference type="UniPathway" id="UPA00219"/>
<protein>
    <recommendedName>
        <fullName evidence="11">L,D-TPase catalytic domain-containing protein</fullName>
    </recommendedName>
</protein>
<evidence type="ECO:0000313" key="12">
    <source>
        <dbReference type="EMBL" id="KPH78388.1"/>
    </source>
</evidence>
<dbReference type="InterPro" id="IPR050979">
    <property type="entry name" value="LD-transpeptidase"/>
</dbReference>
<dbReference type="OrthoDB" id="9795305at2"/>
<dbReference type="InterPro" id="IPR005490">
    <property type="entry name" value="LD_TPept_cat_dom"/>
</dbReference>
<organism evidence="12 13">
    <name type="scientific">Bosea vaviloviae</name>
    <dbReference type="NCBI Taxonomy" id="1526658"/>
    <lineage>
        <taxon>Bacteria</taxon>
        <taxon>Pseudomonadati</taxon>
        <taxon>Pseudomonadota</taxon>
        <taxon>Alphaproteobacteria</taxon>
        <taxon>Hyphomicrobiales</taxon>
        <taxon>Boseaceae</taxon>
        <taxon>Bosea</taxon>
    </lineage>
</organism>
<dbReference type="EMBL" id="LGSZ01000054">
    <property type="protein sequence ID" value="KPH78388.1"/>
    <property type="molecule type" value="Genomic_DNA"/>
</dbReference>
<dbReference type="GO" id="GO:0071972">
    <property type="term" value="F:peptidoglycan L,D-transpeptidase activity"/>
    <property type="evidence" value="ECO:0007669"/>
    <property type="project" value="TreeGrafter"/>
</dbReference>
<feature type="chain" id="PRO_5005870848" description="L,D-TPase catalytic domain-containing protein" evidence="10">
    <location>
        <begin position="29"/>
        <end position="222"/>
    </location>
</feature>
<keyword evidence="3" id="KW-0328">Glycosyltransferase</keyword>
<evidence type="ECO:0000313" key="13">
    <source>
        <dbReference type="Proteomes" id="UP000037822"/>
    </source>
</evidence>
<keyword evidence="13" id="KW-1185">Reference proteome</keyword>
<dbReference type="GO" id="GO:0005576">
    <property type="term" value="C:extracellular region"/>
    <property type="evidence" value="ECO:0007669"/>
    <property type="project" value="TreeGrafter"/>
</dbReference>
<keyword evidence="8 9" id="KW-0961">Cell wall biogenesis/degradation</keyword>
<keyword evidence="5" id="KW-0378">Hydrolase</keyword>
<keyword evidence="6 9" id="KW-0133">Cell shape</keyword>
<comment type="similarity">
    <text evidence="2">Belongs to the YkuD family.</text>
</comment>
<feature type="active site" description="Proton donor/acceptor" evidence="9">
    <location>
        <position position="182"/>
    </location>
</feature>
<evidence type="ECO:0000256" key="9">
    <source>
        <dbReference type="PROSITE-ProRule" id="PRU01373"/>
    </source>
</evidence>
<evidence type="ECO:0000256" key="2">
    <source>
        <dbReference type="ARBA" id="ARBA00005992"/>
    </source>
</evidence>
<dbReference type="FunFam" id="2.40.440.10:FF:000002">
    <property type="entry name" value="L,D-transpeptidase ErfK/SrfK"/>
    <property type="match status" value="1"/>
</dbReference>
<accession>A0A0N1F2D2</accession>
<dbReference type="PANTHER" id="PTHR30582">
    <property type="entry name" value="L,D-TRANSPEPTIDASE"/>
    <property type="match status" value="1"/>
</dbReference>
<feature type="active site" description="Nucleophile" evidence="9">
    <location>
        <position position="198"/>
    </location>
</feature>
<evidence type="ECO:0000259" key="11">
    <source>
        <dbReference type="PROSITE" id="PS52029"/>
    </source>
</evidence>
<feature type="signal peptide" evidence="10">
    <location>
        <begin position="1"/>
        <end position="28"/>
    </location>
</feature>
<evidence type="ECO:0000256" key="8">
    <source>
        <dbReference type="ARBA" id="ARBA00023316"/>
    </source>
</evidence>
<evidence type="ECO:0000256" key="6">
    <source>
        <dbReference type="ARBA" id="ARBA00022960"/>
    </source>
</evidence>
<dbReference type="GO" id="GO:0008360">
    <property type="term" value="P:regulation of cell shape"/>
    <property type="evidence" value="ECO:0007669"/>
    <property type="project" value="UniProtKB-UniRule"/>
</dbReference>
<dbReference type="SUPFAM" id="SSF141523">
    <property type="entry name" value="L,D-transpeptidase catalytic domain-like"/>
    <property type="match status" value="1"/>
</dbReference>
<dbReference type="GO" id="GO:0018104">
    <property type="term" value="P:peptidoglycan-protein cross-linking"/>
    <property type="evidence" value="ECO:0007669"/>
    <property type="project" value="TreeGrafter"/>
</dbReference>
<evidence type="ECO:0000256" key="1">
    <source>
        <dbReference type="ARBA" id="ARBA00004752"/>
    </source>
</evidence>
<reference evidence="12 13" key="1">
    <citation type="submission" date="2015-07" db="EMBL/GenBank/DDBJ databases">
        <title>Whole genome sequencing of Bosea vaviloviae isolated from cave pool.</title>
        <authorList>
            <person name="Tan N.E.H."/>
            <person name="Lee Y.P."/>
            <person name="Gan H.M."/>
            <person name="Barton H."/>
            <person name="Savka M.A."/>
        </authorList>
    </citation>
    <scope>NUCLEOTIDE SEQUENCE [LARGE SCALE GENOMIC DNA]</scope>
    <source>
        <strain evidence="12 13">SD260</strain>
    </source>
</reference>
<keyword evidence="10" id="KW-0732">Signal</keyword>
<keyword evidence="7 9" id="KW-0573">Peptidoglycan synthesis</keyword>
<evidence type="ECO:0000256" key="5">
    <source>
        <dbReference type="ARBA" id="ARBA00022801"/>
    </source>
</evidence>
<keyword evidence="4" id="KW-0808">Transferase</keyword>
<comment type="pathway">
    <text evidence="1 9">Cell wall biogenesis; peptidoglycan biosynthesis.</text>
</comment>
<sequence length="222" mass="24139">MTVSLPSARSVAAFLALALSVGACTTVAAPPPQAAAPVAMVSPAEAERYAALTNEKFHVPEVALEDLRPRNLRQLVDYQTTHQPGTVVVDPRKRFLYLVQENGKALRYGVGVGKEGLEFQGTATVERKAQWPRWTPTTDMIKREPDRYAKWAGGMAGGDTNPLGARALYLFKNGKDTLYRIHGTNEPSTIGEAVSSGCIRMMNQDVIDLYNRIPAGSKVVVL</sequence>
<dbReference type="Pfam" id="PF03734">
    <property type="entry name" value="YkuD"/>
    <property type="match status" value="1"/>
</dbReference>